<dbReference type="GO" id="GO:0003677">
    <property type="term" value="F:DNA binding"/>
    <property type="evidence" value="ECO:0007669"/>
    <property type="project" value="UniProtKB-KW"/>
</dbReference>
<dbReference type="InterPro" id="IPR004875">
    <property type="entry name" value="DDE_SF_endonuclease_dom"/>
</dbReference>
<dbReference type="Proteomes" id="UP000186922">
    <property type="component" value="Unassembled WGS sequence"/>
</dbReference>
<dbReference type="InterPro" id="IPR050863">
    <property type="entry name" value="CenT-Element_Derived"/>
</dbReference>
<dbReference type="Pfam" id="PF03184">
    <property type="entry name" value="DDE_1"/>
    <property type="match status" value="1"/>
</dbReference>
<dbReference type="STRING" id="947166.A0A1D1V347"/>
<organism evidence="4 5">
    <name type="scientific">Ramazzottius varieornatus</name>
    <name type="common">Water bear</name>
    <name type="synonym">Tardigrade</name>
    <dbReference type="NCBI Taxonomy" id="947166"/>
    <lineage>
        <taxon>Eukaryota</taxon>
        <taxon>Metazoa</taxon>
        <taxon>Ecdysozoa</taxon>
        <taxon>Tardigrada</taxon>
        <taxon>Eutardigrada</taxon>
        <taxon>Parachela</taxon>
        <taxon>Hypsibioidea</taxon>
        <taxon>Ramazzottiidae</taxon>
        <taxon>Ramazzottius</taxon>
    </lineage>
</organism>
<keyword evidence="2" id="KW-0238">DNA-binding</keyword>
<dbReference type="OrthoDB" id="9909311at2759"/>
<evidence type="ECO:0000256" key="1">
    <source>
        <dbReference type="ARBA" id="ARBA00004123"/>
    </source>
</evidence>
<dbReference type="Pfam" id="PF03221">
    <property type="entry name" value="HTH_Tnp_Tc5"/>
    <property type="match status" value="1"/>
</dbReference>
<comment type="caution">
    <text evidence="4">The sequence shown here is derived from an EMBL/GenBank/DDBJ whole genome shotgun (WGS) entry which is preliminary data.</text>
</comment>
<proteinExistence type="predicted"/>
<accession>A0A1D1V347</accession>
<name>A0A1D1V347_RAMVA</name>
<dbReference type="GO" id="GO:0005634">
    <property type="term" value="C:nucleus"/>
    <property type="evidence" value="ECO:0007669"/>
    <property type="project" value="UniProtKB-SubCell"/>
</dbReference>
<dbReference type="PANTHER" id="PTHR19303:SF73">
    <property type="entry name" value="PROTEIN PDC2"/>
    <property type="match status" value="1"/>
</dbReference>
<dbReference type="AlphaFoldDB" id="A0A1D1V347"/>
<keyword evidence="5" id="KW-1185">Reference proteome</keyword>
<dbReference type="InterPro" id="IPR006600">
    <property type="entry name" value="HTH_CenpB_DNA-bd_dom"/>
</dbReference>
<feature type="domain" description="HTH CENPB-type" evidence="3">
    <location>
        <begin position="79"/>
        <end position="150"/>
    </location>
</feature>
<reference evidence="4 5" key="1">
    <citation type="journal article" date="2016" name="Nat. Commun.">
        <title>Extremotolerant tardigrade genome and improved radiotolerance of human cultured cells by tardigrade-unique protein.</title>
        <authorList>
            <person name="Hashimoto T."/>
            <person name="Horikawa D.D."/>
            <person name="Saito Y."/>
            <person name="Kuwahara H."/>
            <person name="Kozuka-Hata H."/>
            <person name="Shin-I T."/>
            <person name="Minakuchi Y."/>
            <person name="Ohishi K."/>
            <person name="Motoyama A."/>
            <person name="Aizu T."/>
            <person name="Enomoto A."/>
            <person name="Kondo K."/>
            <person name="Tanaka S."/>
            <person name="Hara Y."/>
            <person name="Koshikawa S."/>
            <person name="Sagara H."/>
            <person name="Miura T."/>
            <person name="Yokobori S."/>
            <person name="Miyagawa K."/>
            <person name="Suzuki Y."/>
            <person name="Kubo T."/>
            <person name="Oyama M."/>
            <person name="Kohara Y."/>
            <person name="Fujiyama A."/>
            <person name="Arakawa K."/>
            <person name="Katayama T."/>
            <person name="Toyoda A."/>
            <person name="Kunieda T."/>
        </authorList>
    </citation>
    <scope>NUCLEOTIDE SEQUENCE [LARGE SCALE GENOMIC DNA]</scope>
    <source>
        <strain evidence="4 5">YOKOZUNA-1</strain>
    </source>
</reference>
<dbReference type="PANTHER" id="PTHR19303">
    <property type="entry name" value="TRANSPOSON"/>
    <property type="match status" value="1"/>
</dbReference>
<dbReference type="Gene3D" id="1.10.10.60">
    <property type="entry name" value="Homeodomain-like"/>
    <property type="match status" value="1"/>
</dbReference>
<gene>
    <name evidence="4" type="primary">RvY_04909-1</name>
    <name evidence="4" type="synonym">RvY_04909.1</name>
    <name evidence="4" type="ORF">RvY_04909</name>
</gene>
<dbReference type="InterPro" id="IPR009057">
    <property type="entry name" value="Homeodomain-like_sf"/>
</dbReference>
<evidence type="ECO:0000313" key="5">
    <source>
        <dbReference type="Proteomes" id="UP000186922"/>
    </source>
</evidence>
<protein>
    <recommendedName>
        <fullName evidence="3">HTH CENPB-type domain-containing protein</fullName>
    </recommendedName>
</protein>
<dbReference type="EMBL" id="BDGG01000002">
    <property type="protein sequence ID" value="GAU92888.1"/>
    <property type="molecule type" value="Genomic_DNA"/>
</dbReference>
<evidence type="ECO:0000256" key="2">
    <source>
        <dbReference type="ARBA" id="ARBA00023125"/>
    </source>
</evidence>
<dbReference type="SUPFAM" id="SSF46689">
    <property type="entry name" value="Homeodomain-like"/>
    <property type="match status" value="1"/>
</dbReference>
<evidence type="ECO:0000259" key="3">
    <source>
        <dbReference type="PROSITE" id="PS51253"/>
    </source>
</evidence>
<dbReference type="PROSITE" id="PS51253">
    <property type="entry name" value="HTH_CENPB"/>
    <property type="match status" value="1"/>
</dbReference>
<sequence length="433" mass="49260">MGKLKNRPANQNQRRKPALLESTVLEKRAQIIHSMDHGAKAGDLANHFDMTESGIRLIYEKTSAVTAALKTGGSAVRKRKRTIVKLQFPEIEEGCLKFLKWARSKRIPIRPVFYRNTATFIASSLRIASFECTNGWYEKFTKRNDINLKWLHGEESSTDLVALEKWFRDDLPKILFNIDTKNLPNADETGLWWRNVGIWSLVIGRKQETNMKVAKDRITIFPLCSAGGEKFALCVIGTAERRRAFQKNAVHGITVGEYGFSYYFNSTAWMTTAIFNSWLDWLNGEMVKQNRVVLLIVDNFIAHNVSSRSNVMLHFFPLNCTARAQPLDAGIIKTFKDSFKHHLFQLVFERIPIVNGVEDVVKRLTIFDAVDWSIEAWIDVKPSIVVNCFHKCKVASVKWQDAHSEVPTDVPSTHSSAALLVVQNPVSFDDDSV</sequence>
<evidence type="ECO:0000313" key="4">
    <source>
        <dbReference type="EMBL" id="GAU92888.1"/>
    </source>
</evidence>
<comment type="subcellular location">
    <subcellularLocation>
        <location evidence="1">Nucleus</location>
    </subcellularLocation>
</comment>